<dbReference type="NCBIfam" id="TIGR00675">
    <property type="entry name" value="dcm"/>
    <property type="match status" value="1"/>
</dbReference>
<keyword evidence="11" id="KW-1185">Reference proteome</keyword>
<dbReference type="GO" id="GO:0016428">
    <property type="term" value="F:tRNA (cytidine-5-)-methyltransferase activity"/>
    <property type="evidence" value="ECO:0007669"/>
    <property type="project" value="EnsemblFungi"/>
</dbReference>
<evidence type="ECO:0000256" key="3">
    <source>
        <dbReference type="ARBA" id="ARBA00022691"/>
    </source>
</evidence>
<accession>B6K0C0</accession>
<dbReference type="PROSITE" id="PS00095">
    <property type="entry name" value="C5_MTASE_2"/>
    <property type="match status" value="1"/>
</dbReference>
<sequence>MEEKKSQLRVLELYSGIGGMHFALQKLNIDFKVVLAVDINPLANQIYNENFGKIAKHYDISTLTKEQLDALRCDLWTLSPSCQPYTRLGKQQGHADPRAAAFLHVLEILPTCSYKPKFIFIENVFGFETSWTAEKCREVLKASGYVFHEVLLSPFQIGIPNSRLRWYGLARLKRDEIENSWNPKLSFPDKAETIRPINNYLDKEVNMEKHSVPVDILQKYGHQLDIVKPSDTHSCCFTRGYTHLVQGSGSVLQMSDHEDIKKAFLENRYDLCLRYFTVREIARIMGFPEEFTWQASGASDKAMYRLLGNSINIHVVSALQKELLMN</sequence>
<comment type="similarity">
    <text evidence="7 8">Belongs to the class I-like SAM-binding methyltransferase superfamily. C5-methyltransferase family.</text>
</comment>
<dbReference type="STRING" id="402676.B6K0C0"/>
<dbReference type="PANTHER" id="PTHR46098">
    <property type="entry name" value="TRNA (CYTOSINE(38)-C(5))-METHYLTRANSFERASE"/>
    <property type="match status" value="1"/>
</dbReference>
<dbReference type="CDD" id="cd00315">
    <property type="entry name" value="Cyt_C5_DNA_methylase"/>
    <property type="match status" value="1"/>
</dbReference>
<dbReference type="Gene3D" id="3.90.120.10">
    <property type="entry name" value="DNA Methylase, subunit A, domain 2"/>
    <property type="match status" value="1"/>
</dbReference>
<dbReference type="Proteomes" id="UP000001744">
    <property type="component" value="Unassembled WGS sequence"/>
</dbReference>
<reference evidence="9 11" key="1">
    <citation type="journal article" date="2011" name="Science">
        <title>Comparative functional genomics of the fission yeasts.</title>
        <authorList>
            <person name="Rhind N."/>
            <person name="Chen Z."/>
            <person name="Yassour M."/>
            <person name="Thompson D.A."/>
            <person name="Haas B.J."/>
            <person name="Habib N."/>
            <person name="Wapinski I."/>
            <person name="Roy S."/>
            <person name="Lin M.F."/>
            <person name="Heiman D.I."/>
            <person name="Young S.K."/>
            <person name="Furuya K."/>
            <person name="Guo Y."/>
            <person name="Pidoux A."/>
            <person name="Chen H.M."/>
            <person name="Robbertse B."/>
            <person name="Goldberg J.M."/>
            <person name="Aoki K."/>
            <person name="Bayne E.H."/>
            <person name="Berlin A.M."/>
            <person name="Desjardins C.A."/>
            <person name="Dobbs E."/>
            <person name="Dukaj L."/>
            <person name="Fan L."/>
            <person name="FitzGerald M.G."/>
            <person name="French C."/>
            <person name="Gujja S."/>
            <person name="Hansen K."/>
            <person name="Keifenheim D."/>
            <person name="Levin J.Z."/>
            <person name="Mosher R.A."/>
            <person name="Mueller C.A."/>
            <person name="Pfiffner J."/>
            <person name="Priest M."/>
            <person name="Russ C."/>
            <person name="Smialowska A."/>
            <person name="Swoboda P."/>
            <person name="Sykes S.M."/>
            <person name="Vaughn M."/>
            <person name="Vengrova S."/>
            <person name="Yoder R."/>
            <person name="Zeng Q."/>
            <person name="Allshire R."/>
            <person name="Baulcombe D."/>
            <person name="Birren B.W."/>
            <person name="Brown W."/>
            <person name="Ekwall K."/>
            <person name="Kellis M."/>
            <person name="Leatherwood J."/>
            <person name="Levin H."/>
            <person name="Margalit H."/>
            <person name="Martienssen R."/>
            <person name="Nieduszynski C.A."/>
            <person name="Spatafora J.W."/>
            <person name="Friedman N."/>
            <person name="Dalgaard J.Z."/>
            <person name="Baumann P."/>
            <person name="Niki H."/>
            <person name="Regev A."/>
            <person name="Nusbaum C."/>
        </authorList>
    </citation>
    <scope>NUCLEOTIDE SEQUENCE [LARGE SCALE GENOMIC DNA]</scope>
    <source>
        <strain evidence="11">yFS275 / FY16936</strain>
    </source>
</reference>
<dbReference type="VEuPathDB" id="FungiDB:SJAG_01314"/>
<evidence type="ECO:0000256" key="6">
    <source>
        <dbReference type="ARBA" id="ARBA00042810"/>
    </source>
</evidence>
<dbReference type="InterPro" id="IPR050750">
    <property type="entry name" value="C5-MTase"/>
</dbReference>
<dbReference type="RefSeq" id="XP_002172563.1">
    <property type="nucleotide sequence ID" value="XM_002172527.2"/>
</dbReference>
<dbReference type="EMBL" id="KE651168">
    <property type="protein sequence ID" value="EEB06270.1"/>
    <property type="molecule type" value="Genomic_DNA"/>
</dbReference>
<keyword evidence="2 7" id="KW-0808">Transferase</keyword>
<name>B6K0C0_SCHJY</name>
<evidence type="ECO:0000256" key="5">
    <source>
        <dbReference type="ARBA" id="ARBA00039681"/>
    </source>
</evidence>
<dbReference type="Pfam" id="PF00145">
    <property type="entry name" value="DNA_methylase"/>
    <property type="match status" value="1"/>
</dbReference>
<evidence type="ECO:0000256" key="8">
    <source>
        <dbReference type="RuleBase" id="RU000416"/>
    </source>
</evidence>
<dbReference type="eggNOG" id="KOG0919">
    <property type="taxonomic scope" value="Eukaryota"/>
</dbReference>
<keyword evidence="1 7" id="KW-0489">Methyltransferase</keyword>
<evidence type="ECO:0000313" key="11">
    <source>
        <dbReference type="Proteomes" id="UP000001744"/>
    </source>
</evidence>
<evidence type="ECO:0000256" key="4">
    <source>
        <dbReference type="ARBA" id="ARBA00039081"/>
    </source>
</evidence>
<dbReference type="PANTHER" id="PTHR46098:SF1">
    <property type="entry name" value="TRNA (CYTOSINE(38)-C(5))-METHYLTRANSFERASE"/>
    <property type="match status" value="1"/>
</dbReference>
<evidence type="ECO:0000313" key="10">
    <source>
        <dbReference type="JaponicusDB" id="SJAG_01314"/>
    </source>
</evidence>
<gene>
    <name evidence="10" type="primary">pmt1</name>
    <name evidence="9" type="ORF">SJAG_01314</name>
</gene>
<dbReference type="HOGENOM" id="CLU_049101_0_0_1"/>
<dbReference type="AlphaFoldDB" id="B6K0C0"/>
<feature type="active site" evidence="7">
    <location>
        <position position="82"/>
    </location>
</feature>
<evidence type="ECO:0000313" key="9">
    <source>
        <dbReference type="EMBL" id="EEB06270.1"/>
    </source>
</evidence>
<dbReference type="PRINTS" id="PR00105">
    <property type="entry name" value="C5METTRFRASE"/>
</dbReference>
<dbReference type="GO" id="GO:0002946">
    <property type="term" value="P:tRNA C5-cytosine methylation"/>
    <property type="evidence" value="ECO:0007669"/>
    <property type="project" value="EnsemblFungi"/>
</dbReference>
<dbReference type="Gene3D" id="3.40.50.150">
    <property type="entry name" value="Vaccinia Virus protein VP39"/>
    <property type="match status" value="1"/>
</dbReference>
<dbReference type="OrthoDB" id="414133at2759"/>
<proteinExistence type="inferred from homology"/>
<dbReference type="JaponicusDB" id="SJAG_01314">
    <property type="gene designation" value="pmt1"/>
</dbReference>
<dbReference type="InterPro" id="IPR031303">
    <property type="entry name" value="C5_meth_CS"/>
</dbReference>
<keyword evidence="3 7" id="KW-0949">S-adenosyl-L-methionine</keyword>
<dbReference type="GeneID" id="7052387"/>
<evidence type="ECO:0000256" key="7">
    <source>
        <dbReference type="PROSITE-ProRule" id="PRU01016"/>
    </source>
</evidence>
<dbReference type="SUPFAM" id="SSF53335">
    <property type="entry name" value="S-adenosyl-L-methionine-dependent methyltransferases"/>
    <property type="match status" value="1"/>
</dbReference>
<dbReference type="InterPro" id="IPR029063">
    <property type="entry name" value="SAM-dependent_MTases_sf"/>
</dbReference>
<organism evidence="9 11">
    <name type="scientific">Schizosaccharomyces japonicus (strain yFS275 / FY16936)</name>
    <name type="common">Fission yeast</name>
    <dbReference type="NCBI Taxonomy" id="402676"/>
    <lineage>
        <taxon>Eukaryota</taxon>
        <taxon>Fungi</taxon>
        <taxon>Dikarya</taxon>
        <taxon>Ascomycota</taxon>
        <taxon>Taphrinomycotina</taxon>
        <taxon>Schizosaccharomycetes</taxon>
        <taxon>Schizosaccharomycetales</taxon>
        <taxon>Schizosaccharomycetaceae</taxon>
        <taxon>Schizosaccharomyces</taxon>
    </lineage>
</organism>
<dbReference type="EC" id="2.1.1.204" evidence="4"/>
<dbReference type="PROSITE" id="PS51679">
    <property type="entry name" value="SAM_MT_C5"/>
    <property type="match status" value="1"/>
</dbReference>
<evidence type="ECO:0000256" key="2">
    <source>
        <dbReference type="ARBA" id="ARBA00022679"/>
    </source>
</evidence>
<dbReference type="InterPro" id="IPR001525">
    <property type="entry name" value="C5_MeTfrase"/>
</dbReference>
<dbReference type="OMA" id="HYAFKYA"/>
<dbReference type="GO" id="GO:0005634">
    <property type="term" value="C:nucleus"/>
    <property type="evidence" value="ECO:0000318"/>
    <property type="project" value="GO_Central"/>
</dbReference>
<protein>
    <recommendedName>
        <fullName evidence="5">tRNA (cytosine(38)-C(5))-methyltransferase</fullName>
        <ecNumber evidence="4">2.1.1.204</ecNumber>
    </recommendedName>
    <alternativeName>
        <fullName evidence="6">DNA (cytosine-5)-methyltransferase-like protein 2</fullName>
    </alternativeName>
</protein>
<evidence type="ECO:0000256" key="1">
    <source>
        <dbReference type="ARBA" id="ARBA00022603"/>
    </source>
</evidence>